<feature type="compositionally biased region" description="Basic and acidic residues" evidence="1">
    <location>
        <begin position="2800"/>
        <end position="2814"/>
    </location>
</feature>
<feature type="compositionally biased region" description="Polar residues" evidence="1">
    <location>
        <begin position="1771"/>
        <end position="1794"/>
    </location>
</feature>
<dbReference type="EMBL" id="JARQZJ010000009">
    <property type="protein sequence ID" value="KAK9872106.1"/>
    <property type="molecule type" value="Genomic_DNA"/>
</dbReference>
<feature type="compositionally biased region" description="Basic and acidic residues" evidence="1">
    <location>
        <begin position="2650"/>
        <end position="2664"/>
    </location>
</feature>
<accession>A0AAW1TVG6</accession>
<feature type="compositionally biased region" description="Polar residues" evidence="1">
    <location>
        <begin position="2221"/>
        <end position="2244"/>
    </location>
</feature>
<feature type="compositionally biased region" description="Polar residues" evidence="1">
    <location>
        <begin position="2971"/>
        <end position="2994"/>
    </location>
</feature>
<organism evidence="2 3">
    <name type="scientific">Henosepilachna vigintioctopunctata</name>
    <dbReference type="NCBI Taxonomy" id="420089"/>
    <lineage>
        <taxon>Eukaryota</taxon>
        <taxon>Metazoa</taxon>
        <taxon>Ecdysozoa</taxon>
        <taxon>Arthropoda</taxon>
        <taxon>Hexapoda</taxon>
        <taxon>Insecta</taxon>
        <taxon>Pterygota</taxon>
        <taxon>Neoptera</taxon>
        <taxon>Endopterygota</taxon>
        <taxon>Coleoptera</taxon>
        <taxon>Polyphaga</taxon>
        <taxon>Cucujiformia</taxon>
        <taxon>Coccinelloidea</taxon>
        <taxon>Coccinellidae</taxon>
        <taxon>Epilachninae</taxon>
        <taxon>Epilachnini</taxon>
        <taxon>Henosepilachna</taxon>
    </lineage>
</organism>
<evidence type="ECO:0000256" key="1">
    <source>
        <dbReference type="SAM" id="MobiDB-lite"/>
    </source>
</evidence>
<feature type="compositionally biased region" description="Basic and acidic residues" evidence="1">
    <location>
        <begin position="1900"/>
        <end position="1914"/>
    </location>
</feature>
<evidence type="ECO:0000313" key="3">
    <source>
        <dbReference type="Proteomes" id="UP001431783"/>
    </source>
</evidence>
<feature type="compositionally biased region" description="Basic and acidic residues" evidence="1">
    <location>
        <begin position="1600"/>
        <end position="1614"/>
    </location>
</feature>
<feature type="region of interest" description="Disordered" evidence="1">
    <location>
        <begin position="1895"/>
        <end position="1939"/>
    </location>
</feature>
<feature type="compositionally biased region" description="Basic and acidic residues" evidence="1">
    <location>
        <begin position="2950"/>
        <end position="2964"/>
    </location>
</feature>
<feature type="region of interest" description="Disordered" evidence="1">
    <location>
        <begin position="485"/>
        <end position="504"/>
    </location>
</feature>
<feature type="region of interest" description="Disordered" evidence="1">
    <location>
        <begin position="2644"/>
        <end position="2704"/>
    </location>
</feature>
<feature type="compositionally biased region" description="Basic and acidic residues" evidence="1">
    <location>
        <begin position="2200"/>
        <end position="2214"/>
    </location>
</feature>
<feature type="region of interest" description="Disordered" evidence="1">
    <location>
        <begin position="2194"/>
        <end position="2254"/>
    </location>
</feature>
<feature type="region of interest" description="Disordered" evidence="1">
    <location>
        <begin position="2795"/>
        <end position="2855"/>
    </location>
</feature>
<gene>
    <name evidence="2" type="ORF">WA026_016150</name>
</gene>
<reference evidence="2 3" key="1">
    <citation type="submission" date="2023-03" db="EMBL/GenBank/DDBJ databases">
        <title>Genome insight into feeding habits of ladybird beetles.</title>
        <authorList>
            <person name="Li H.-S."/>
            <person name="Huang Y.-H."/>
            <person name="Pang H."/>
        </authorList>
    </citation>
    <scope>NUCLEOTIDE SEQUENCE [LARGE SCALE GENOMIC DNA]</scope>
    <source>
        <strain evidence="2">SYSU_2023b</strain>
        <tissue evidence="2">Whole body</tissue>
    </source>
</reference>
<feature type="compositionally biased region" description="Polar residues" evidence="1">
    <location>
        <begin position="2521"/>
        <end position="2544"/>
    </location>
</feature>
<feature type="compositionally biased region" description="Polar residues" evidence="1">
    <location>
        <begin position="2821"/>
        <end position="2844"/>
    </location>
</feature>
<protein>
    <submittedName>
        <fullName evidence="2">Uncharacterized protein</fullName>
    </submittedName>
</protein>
<feature type="region of interest" description="Disordered" evidence="1">
    <location>
        <begin position="2344"/>
        <end position="2370"/>
    </location>
</feature>
<dbReference type="Proteomes" id="UP001431783">
    <property type="component" value="Unassembled WGS sequence"/>
</dbReference>
<feature type="compositionally biased region" description="Polar residues" evidence="1">
    <location>
        <begin position="2071"/>
        <end position="2089"/>
    </location>
</feature>
<feature type="compositionally biased region" description="Basic and acidic residues" evidence="1">
    <location>
        <begin position="2050"/>
        <end position="2064"/>
    </location>
</feature>
<feature type="region of interest" description="Disordered" evidence="1">
    <location>
        <begin position="2382"/>
        <end position="2402"/>
    </location>
</feature>
<keyword evidence="3" id="KW-1185">Reference proteome</keyword>
<sequence>MISYSLNLIPPKGSGIKFVQDKMNYIANKLAKYLPNDKISVQSKITKDSDNNIVNVNLNIIAERKPSKEKPKHRNTINLDLSQPDTDIEEQITEIIPSIKSIVQNQPEDEPVEFDLDIRPPKGASDKFVKDVTDKVKSDLEKELPSKDVKLEPKVVRDDSGNIIDIILLIGIKPKKNPKVTTNQNGDLVLTLNLEEPDSNVETEITNVVPYITENLKKEQESKKPEKFILKIIPPKKADNEFVKTTMEKIRNNLLRIYPDKKVGIKGNVVKDDEGNVIDLEFDVTFEPTGKTLNETTDNPFIETVVTSETPTESQKPITVNLNKPGVNLVQEIMEIIPTIRRNVDEKEITDEPYIFDMNIVPPKGAKENFVKDTSNYIITALSQFFPKNKIGLKAKTVKDAQGNIQDVNYVVSIEPKQSSKNINQQTTTPSSHEVVEEITTTESGSSIEVTEISTKRPKTITVNFDKPGVDLTKEIENQLPTLKDDVKEGNTNGKPVTFEMNIEPPKGARDKFVEDTSKNLITTLSHLFPNNKIGVKAKTTKDDEGNIIDISYVINILPSTSSISQTTTPSSRELVEEITPGTTENDNLIVVTEVTTKKPKTITVNFDKPGVDLTKEITKQLPSLKDDVEESNVNKKPVTFEMNIQPPEGAKDDFVRDTSKTLITTLSHLFPNNKIGVKAKTTKDDEGNIIDISYVINILPSTSSVSQTTTPSSRELVEEITPGTTENDNLIVVTEVTTKKPKTITVNFDKPGVDLTKEITKQLPSLKDDVEESNVNKKPVTFEMNIQPPEGAKDDFVRDTSKTLITTLSHLFPNNKIGVKAKTTKDDEGNIIDISYVINILPSTSSVSQTTTPSSQEIVEEITPETTENDNLIVVTEVTTKKPKTITVNFDKPGVDLTKEITKQLPSLKDDVEESNVNKKPVTFEMNIQPPEGAKDDFVRDTSKTLITTLSHLFPNNRIGVKAKTTKDDEGNIIDISYVINILPSTSSVSQTTTPSSQEVIEEITPGTTENDNLIVVTEVTTKKPKTITVNFDKPGVDLTKEITKQLPSLKDDVEESNVNKKPVTFEMNIQPPEGAKDDFVRDTSKTLITTLSHLFPNNKIGVKAKTTKDNQGNIVDISYVINILPATLSKSTPYDLNLRTTTPISGDFIEENTSGKTEPENLTEVTEATTKPSEMEEKKIDIDLSKPGSSLTKHFEEILPNIIKPLKKDLNQGNPVTFNFDIEPPAGSTDDFIKTAPKSLLPILTKYFPNNKIDFKATGKKNSQGQLTDVVMTVNIEPNNDLSTTTPTGFIDLVITESTEQAVKSTTPKSNENIEIIDTSEQTTKRLQETTTPLNVPQQQTVDVDLSKPGSNLPEEVEEVLPKIIKPLKKDLKEGKPVTFNFDIEPAAKTTEDFLKTAPKSLLPVLTKYFPYDKINVKTTAKKDSQGFLTDVVLSVTVEPISDQETTTNQEAEKSTTAKSQEDFGNIDISEQTTNRQQEVTTPVNEPQQQTVDVDLSNPGSNLPEVVEEVLPKIIKPLKKDLKEGKPVTFNFDIEPPAKTTEDFLKTAPKSLLPVLTKYFPYDKINVKTTAKKDSQGFLTDVVLSVTVEPISEQETTTNREAEKSTTPKSQEDFGNIDISALTTNRQQEVTTPVSEPQQQTVDVDLSNPGSNLPEEVEEVLPKIIKPLKKDLKDGKPVTFNFDIEPPAKTTEDFLKTAPKSLLPVLTKYFPYDKINVKTTAKKDSQGFLTDVVLSVTVEPISEQETTTNREAEKSTTPKSQEDFGNIDISEQTTNRQQEVTTPVNEPQQQTVDVDLSNPGSNLPEEVEEVLPKIIKPLKKDLKEGKPVTFNFDIEPPAKTTEDFLKTAPKSLLPVLTKYFPYDKINVKTTAKKDSQGFLTDVVLSVTVEPIAEQETTTNREAEKSTTPKSQEDFGNIDISEQTTNRQQEVTTTVNEPQQQTVDVDLSNPGSNLPEEVEEVLPKIIKPLKKDLKEGKPVTFNFDIEPPAKTTEDFLKTAPKSLLPVLTKYFPYDKINVKTTAKKDSQGFLTDVVLSVTVEPIAEQETTTNREAEKSTTPKSQEDFGNIDISEQTTNRQQEVTTTVNEPQQQTVDVDLSNPGSNLPEEVEEVLPKIIKPLKKDLKEGKPVTFNFDIEPPAKTTEDFLKTAPKSLLPVLTKYFPYDKINVKTTAKKNSQGFLTDVVLSVTVEPISEQETTTNREAEKSTTPKSQEDFGNIDISEQTTNRQQEVTTPVSEPQQQTVDVDLSNPGSNLPEEVEEVLPKIIKPLKKDLKDGKPVTFNFDIEPPAKTTEDFLKTAPKSLLPVLTKYFPYDKINVKTTAKKDSQGFLTDVVLSVTVEPISEQETTTNREAEKSTTPKSQEDFGNIDISEQTTNRQLEVTTPVNEPQQQTVDVDLSNPGSNLPEVVEEVLPKIIKPLKKDLKEGKPVTFNFDIEPPAKTTEDFLKTAPKSLLPVLTKYFPYDKINVKTTAKKDSQGFLTDVVLSVTVEPVSEQETTTNREAEKSTTPKTQEDFGNIDISEQTTNRQQEVTTPVSEPQQQTVDVDLSNPGSNLPEEVEEVLPKIIKPLKKDLKDGKPVTFNFDIEPPAKTTEDFLKTAPKSLLPVLTKYFPYDKINVKTTAKKDSQGFLTDVVLSVTVEPISEQETTTNREAEKSTTPKSQEDFGNIDISEQTTNRQQEVTTPVNEPQQQTVDVDLSNPGSNLPEEVEEVLPKIIEPLKKDLKEGKPVTFNFDIEPPAKTTEEFLKTAPKSLLPVLTKYFPFDKINVKTTAKKDSQGFLTDVVLSVTVEPIAEQETTTNREAEKSTTPKSQEDFGNIDISEQTTNRQQEVTTTVSEPQQQTVDVDLSNPGSNLPEEVEEVLPKIIKPLKKDLKEGKPVTFNFDIEPPAKATEDFLKTAPQSLLPVLTKYFPYDKINVKTTAKKDSQGFLTDVVLSVTVEPISEQETTTYREAEKSTTPKSQEDFGNIDISEQTTNPQQEVTTPESEPQQQTVDVDLSNPGSNLPEEVEEVLPKIIKPLKKDLKEGKPVTFNFDIEPPAKTTEDFLKTAPKSLLPVLTKYFPYDKINVKTTAKKDSQGFITDVVLSVTVEPIAEQESTTNREAEKSTTPKSEEDFGNIDISEQTTNRQQEVTTPENEPQQQTVDVDLSNPGSNLPEEVEEVLPKIIKPLKKDLKEGKPVTFNFDIEPPAKTTEDFLKTAPKSLLPVLTKYFPFDKINVKTTAKKDSQGFLTDVVLSVTVEPISEQETTTNREAEKSTTPKSQENFENIDIAELTTNRPQEVTTLVNEPQQQTLDVDLSNPGSNLPEEVEKVLPKIIKPLKKDLKDGKPVTINFDIEPPAKTTEDFLKTAPKSLLPVLTKYFPYDKINVKTTAKKDSEGFLTDVVLIVTVEPISEQETTTNREAEKSTTPKSQEDFENIDISEQTTNRQQEITTPANKPQEQTIDVDLSNPGSSLPEEVEEVLPKVIKPLKKDLKEGKPVILNFDIEPPPRSTDDFLKSTPQSLVPLLTKYFPNNKISIRTKAKQDNQGFLTDVTLSVIIEPNDEPESTTPSDIKKQNIDIDLSQPDSSLPEQVEQILPKILKPVKNQLNEGSPVTLDFNIEPPPYSTENFLQTAPQSLVPILSKYFPNNKISLKTNAKQNNQGFLTDVTLSVNIEPNNEPESTTPVENIKKNIDIDLSEPDSNLPEQVEQILPKIIEPLKNDLNEGTPVSLDFNIEPPPYSTKDFLQTAPQSLVPILSKYFPNNKISLKTKAKQDNQGFLTDVTLSVNIEPNNEPESTTPVETKKQNIDIDLSQPDSSLPQQVEQILPKIIKPVKDELNEGTPVTLDFNIEPPPYSTKDFLQTAPQSLVPILSKYFPNNKISLKTNAKQNNQGFLTDVTLSVIIEPNDEPESTTPVETKKQNIDIDLSQPDSSLPQQVEQILPKIIKPVKDELNEGTPVTLDFNIEPPPYSTKDFLQTAPQSLVPILSKYFPNNKISLKTNAKQNNQGFLTDVTLSVNIEPNDEPETTTPTDTKNRNIDIDLSQPDSSLPQQVEQILPKIIKPVKNELNEGTPVTLDFNIEPPPYSTKDFLQTAPQSLVPILSKYFPNNKISLKTKAEEDSNGFLTTVVLSVIIEPNEETPTPKPKERNVDIDLSQPGTTLPGEMKEIMLFIVKPVTEDLKKKIPVTLKFNIEPPPRSTANFLQTAPQSIVSILTNYFPNNKMSLKTNAKKNFLGYLSDVVLSITIEPSEDDTTSEDDTPSEDIVTGENINIDLSKPRSSITDTVNNELPYIVPKIRAGLNNQQPMTVKFNIQPPKWATQDVLQSYANSLMPILSSYFPNNQISVKAQAQKDAMGYLTFASLIVNIEPAPKPQEDSNGLRINLDLSNQYNSISDQVKQVIPSVINYVQNQPQNGQPLILYFDIKLPRWASREYIKTATNYMERILSQSFPQNRLQVQISNKEGYGGLESVIEMKVTLIPEYK</sequence>
<feature type="compositionally biased region" description="Polar residues" evidence="1">
    <location>
        <begin position="1921"/>
        <end position="1939"/>
    </location>
</feature>
<feature type="compositionally biased region" description="Polar residues" evidence="1">
    <location>
        <begin position="1471"/>
        <end position="1494"/>
    </location>
</feature>
<name>A0AAW1TVG6_9CUCU</name>
<feature type="compositionally biased region" description="Basic and acidic residues" evidence="1">
    <location>
        <begin position="1750"/>
        <end position="1764"/>
    </location>
</feature>
<feature type="compositionally biased region" description="Polar residues" evidence="1">
    <location>
        <begin position="3421"/>
        <end position="3443"/>
    </location>
</feature>
<feature type="compositionally biased region" description="Basic and acidic residues" evidence="1">
    <location>
        <begin position="2350"/>
        <end position="2364"/>
    </location>
</feature>
<feature type="region of interest" description="Disordered" evidence="1">
    <location>
        <begin position="2492"/>
        <end position="2554"/>
    </location>
</feature>
<feature type="region of interest" description="Disordered" evidence="1">
    <location>
        <begin position="1628"/>
        <end position="1654"/>
    </location>
</feature>
<feature type="region of interest" description="Disordered" evidence="1">
    <location>
        <begin position="3395"/>
        <end position="3444"/>
    </location>
</feature>
<feature type="compositionally biased region" description="Polar residues" evidence="1">
    <location>
        <begin position="1628"/>
        <end position="1644"/>
    </location>
</feature>
<feature type="compositionally biased region" description="Basic and acidic residues" evidence="1">
    <location>
        <begin position="3400"/>
        <end position="3414"/>
    </location>
</feature>
<feature type="compositionally biased region" description="Polar residues" evidence="1">
    <location>
        <begin position="2671"/>
        <end position="2694"/>
    </location>
</feature>
<feature type="region of interest" description="Disordered" evidence="1">
    <location>
        <begin position="1445"/>
        <end position="1501"/>
    </location>
</feature>
<feature type="compositionally biased region" description="Basic and acidic residues" evidence="1">
    <location>
        <begin position="3100"/>
        <end position="3114"/>
    </location>
</feature>
<feature type="region of interest" description="Disordered" evidence="1">
    <location>
        <begin position="1594"/>
        <end position="1616"/>
    </location>
</feature>
<feature type="region of interest" description="Disordered" evidence="1">
    <location>
        <begin position="2946"/>
        <end position="3004"/>
    </location>
</feature>
<feature type="region of interest" description="Disordered" evidence="1">
    <location>
        <begin position="3095"/>
        <end position="3152"/>
    </location>
</feature>
<proteinExistence type="predicted"/>
<feature type="compositionally biased region" description="Basic and acidic residues" evidence="1">
    <location>
        <begin position="2500"/>
        <end position="2514"/>
    </location>
</feature>
<feature type="compositionally biased region" description="Polar residues" evidence="1">
    <location>
        <begin position="3121"/>
        <end position="3144"/>
    </location>
</feature>
<evidence type="ECO:0000313" key="2">
    <source>
        <dbReference type="EMBL" id="KAK9872106.1"/>
    </source>
</evidence>
<feature type="compositionally biased region" description="Polar residues" evidence="1">
    <location>
        <begin position="2382"/>
        <end position="2394"/>
    </location>
</feature>
<comment type="caution">
    <text evidence="2">The sequence shown here is derived from an EMBL/GenBank/DDBJ whole genome shotgun (WGS) entry which is preliminary data.</text>
</comment>
<feature type="compositionally biased region" description="Basic and acidic residues" evidence="1">
    <location>
        <begin position="1453"/>
        <end position="1464"/>
    </location>
</feature>
<feature type="region of interest" description="Disordered" evidence="1">
    <location>
        <begin position="3244"/>
        <end position="3264"/>
    </location>
</feature>
<feature type="region of interest" description="Disordered" evidence="1">
    <location>
        <begin position="1744"/>
        <end position="1804"/>
    </location>
</feature>
<feature type="region of interest" description="Disordered" evidence="1">
    <location>
        <begin position="4119"/>
        <end position="4139"/>
    </location>
</feature>
<feature type="region of interest" description="Disordered" evidence="1">
    <location>
        <begin position="2045"/>
        <end position="2089"/>
    </location>
</feature>